<feature type="domain" description="FLYWCH-type" evidence="4">
    <location>
        <begin position="5"/>
        <end position="65"/>
    </location>
</feature>
<protein>
    <recommendedName>
        <fullName evidence="4">FLYWCH-type domain-containing protein</fullName>
    </recommendedName>
</protein>
<dbReference type="Proteomes" id="UP000678499">
    <property type="component" value="Unassembled WGS sequence"/>
</dbReference>
<keyword evidence="2" id="KW-0863">Zinc-finger</keyword>
<evidence type="ECO:0000256" key="1">
    <source>
        <dbReference type="ARBA" id="ARBA00022723"/>
    </source>
</evidence>
<accession>A0A7R9GJN5</accession>
<keyword evidence="6" id="KW-1185">Reference proteome</keyword>
<dbReference type="Pfam" id="PF04500">
    <property type="entry name" value="FLYWCH"/>
    <property type="match status" value="1"/>
</dbReference>
<dbReference type="EMBL" id="OA887948">
    <property type="protein sequence ID" value="CAD7283708.1"/>
    <property type="molecule type" value="Genomic_DNA"/>
</dbReference>
<reference evidence="5" key="1">
    <citation type="submission" date="2020-11" db="EMBL/GenBank/DDBJ databases">
        <authorList>
            <person name="Tran Van P."/>
        </authorList>
    </citation>
    <scope>NUCLEOTIDE SEQUENCE</scope>
</reference>
<evidence type="ECO:0000313" key="6">
    <source>
        <dbReference type="Proteomes" id="UP000678499"/>
    </source>
</evidence>
<gene>
    <name evidence="5" type="ORF">NMOB1V02_LOCUS11320</name>
</gene>
<organism evidence="5">
    <name type="scientific">Notodromas monacha</name>
    <dbReference type="NCBI Taxonomy" id="399045"/>
    <lineage>
        <taxon>Eukaryota</taxon>
        <taxon>Metazoa</taxon>
        <taxon>Ecdysozoa</taxon>
        <taxon>Arthropoda</taxon>
        <taxon>Crustacea</taxon>
        <taxon>Oligostraca</taxon>
        <taxon>Ostracoda</taxon>
        <taxon>Podocopa</taxon>
        <taxon>Podocopida</taxon>
        <taxon>Cypridocopina</taxon>
        <taxon>Cypridoidea</taxon>
        <taxon>Cyprididae</taxon>
        <taxon>Notodromas</taxon>
    </lineage>
</organism>
<dbReference type="EMBL" id="CAJPEX010005911">
    <property type="protein sequence ID" value="CAG0923860.1"/>
    <property type="molecule type" value="Genomic_DNA"/>
</dbReference>
<evidence type="ECO:0000256" key="3">
    <source>
        <dbReference type="ARBA" id="ARBA00022833"/>
    </source>
</evidence>
<dbReference type="GO" id="GO:0008270">
    <property type="term" value="F:zinc ion binding"/>
    <property type="evidence" value="ECO:0007669"/>
    <property type="project" value="UniProtKB-KW"/>
</dbReference>
<sequence length="160" mass="18428">MELFKSQNRRLKLGYKGYIYTRDKIRKNHVTWQCEKMKCKGRAKTPSDYSSREGEDIVTVTQDHTGHIPNGVDCDIARIKTRVFELQHSEESAEKIAEDLLASTSSSGRVGLRLRGVRGLSKSIKALRRRQNQMQDIDNLDDAFIIHLLNGFYFLAPRML</sequence>
<evidence type="ECO:0000256" key="2">
    <source>
        <dbReference type="ARBA" id="ARBA00022771"/>
    </source>
</evidence>
<keyword evidence="1" id="KW-0479">Metal-binding</keyword>
<name>A0A7R9GJN5_9CRUS</name>
<proteinExistence type="predicted"/>
<dbReference type="AlphaFoldDB" id="A0A7R9GJN5"/>
<evidence type="ECO:0000313" key="5">
    <source>
        <dbReference type="EMBL" id="CAD7283708.1"/>
    </source>
</evidence>
<evidence type="ECO:0000259" key="4">
    <source>
        <dbReference type="Pfam" id="PF04500"/>
    </source>
</evidence>
<dbReference type="InterPro" id="IPR007588">
    <property type="entry name" value="Znf_FLYWCH"/>
</dbReference>
<dbReference type="Gene3D" id="2.20.25.240">
    <property type="match status" value="1"/>
</dbReference>
<keyword evidence="3" id="KW-0862">Zinc</keyword>